<dbReference type="GeneID" id="35766796"/>
<dbReference type="PANTHER" id="PTHR43814:SF1">
    <property type="entry name" value="ARGININOSUCCINATE LYASE"/>
    <property type="match status" value="1"/>
</dbReference>
<evidence type="ECO:0000313" key="10">
    <source>
        <dbReference type="EMBL" id="QPS01513.1"/>
    </source>
</evidence>
<dbReference type="InterPro" id="IPR009049">
    <property type="entry name" value="Argininosuccinate_lyase"/>
</dbReference>
<evidence type="ECO:0000313" key="12">
    <source>
        <dbReference type="Proteomes" id="UP001069145"/>
    </source>
</evidence>
<evidence type="ECO:0000259" key="8">
    <source>
        <dbReference type="Pfam" id="PF14698"/>
    </source>
</evidence>
<keyword evidence="4 6" id="KW-0028">Amino-acid biosynthesis</keyword>
<dbReference type="RefSeq" id="WP_060777662.1">
    <property type="nucleotide sequence ID" value="NZ_CAJHLF010000001.1"/>
</dbReference>
<dbReference type="Proteomes" id="UP001069145">
    <property type="component" value="Unassembled WGS sequence"/>
</dbReference>
<gene>
    <name evidence="6 10" type="primary">argH</name>
    <name evidence="10" type="ORF">I6G68_00060</name>
    <name evidence="9" type="ORF">ODY43_04565</name>
</gene>
<dbReference type="Gene3D" id="1.20.200.10">
    <property type="entry name" value="Fumarase/aspartase (Central domain)"/>
    <property type="match status" value="1"/>
</dbReference>
<evidence type="ECO:0000256" key="3">
    <source>
        <dbReference type="ARBA" id="ARBA00022571"/>
    </source>
</evidence>
<dbReference type="SUPFAM" id="SSF48557">
    <property type="entry name" value="L-aspartase-like"/>
    <property type="match status" value="1"/>
</dbReference>
<dbReference type="PRINTS" id="PR00149">
    <property type="entry name" value="FUMRATELYASE"/>
</dbReference>
<evidence type="ECO:0000313" key="11">
    <source>
        <dbReference type="Proteomes" id="UP000594771"/>
    </source>
</evidence>
<evidence type="ECO:0000256" key="4">
    <source>
        <dbReference type="ARBA" id="ARBA00022605"/>
    </source>
</evidence>
<accession>A0A109RDX6</accession>
<dbReference type="KEGG" id="aun:AWM73_00955"/>
<dbReference type="EMBL" id="JAOTML010000004">
    <property type="protein sequence ID" value="MCY3053259.1"/>
    <property type="molecule type" value="Genomic_DNA"/>
</dbReference>
<protein>
    <recommendedName>
        <fullName evidence="2 6">Argininosuccinate lyase</fullName>
        <shortName evidence="6">ASAL</shortName>
        <ecNumber evidence="2 6">4.3.2.1</ecNumber>
    </recommendedName>
    <alternativeName>
        <fullName evidence="6">Arginosuccinase</fullName>
    </alternativeName>
</protein>
<dbReference type="EC" id="4.3.2.1" evidence="2 6"/>
<keyword evidence="12" id="KW-1185">Reference proteome</keyword>
<name>A0A109RDX6_9LACT</name>
<dbReference type="Proteomes" id="UP000594771">
    <property type="component" value="Chromosome"/>
</dbReference>
<reference evidence="9" key="2">
    <citation type="submission" date="2022-09" db="EMBL/GenBank/DDBJ databases">
        <title>Aerococcus urinae taxonomy study.</title>
        <authorList>
            <person name="Christensen J."/>
            <person name="Senneby E."/>
        </authorList>
    </citation>
    <scope>NUCLEOTIDE SEQUENCE</scope>
    <source>
        <strain evidence="9">NLD-066-U95</strain>
    </source>
</reference>
<dbReference type="PANTHER" id="PTHR43814">
    <property type="entry name" value="ARGININOSUCCINATE LYASE"/>
    <property type="match status" value="1"/>
</dbReference>
<sequence length="472" mass="53071">MALWSNTYHQAMAESAYQLNQSLAIDLRLLPADLEASQAHAKMLGQQGIIAKEEAEALVASLGDMQKEYAQGELTIDPNSEDIHSFIESELTKRLGDIGKKVHTGRSRNDQVATAMKIYARTAVDELLDQLDQVVEAFCQEAGQHLETIMPGYTHLQRAQAVTYGHYLMAYVEMFMRDYERLMDAQKRINHSMPLGAGALATTTFPLDRQLTADLLGFDAYAGNSIDAVSDRDYSIELLSALALISMHLSRYSEEMILWASQEFQLIVVDDRFSTGSSIMPQKKNLDIHELMRGKAGRVYGDLMAVLTIMKGIPLAYDKDLQEEKERLFDAIDTVQALLNLLPAILDATHPQVENMYQAAGKGYLNATDCADYLSAKGLPFRDAYRQVGDILKYCHETDKTLEELSLEEYQSFNDLFEADIYQAIDLKHGVYARQVAGGPAPDQVKEHIAQVKERLKNYQNKRKEGKKKKCH</sequence>
<dbReference type="GO" id="GO:0005829">
    <property type="term" value="C:cytosol"/>
    <property type="evidence" value="ECO:0007669"/>
    <property type="project" value="TreeGrafter"/>
</dbReference>
<keyword evidence="3 6" id="KW-0055">Arginine biosynthesis</keyword>
<keyword evidence="5 6" id="KW-0456">Lyase</keyword>
<reference evidence="10 11" key="1">
    <citation type="submission" date="2020-12" db="EMBL/GenBank/DDBJ databases">
        <title>FDA dAtabase for Regulatory Grade micrObial Sequences (FDA-ARGOS): Supporting development and validation of Infectious Disease Dx tests.</title>
        <authorList>
            <person name="Sproer C."/>
            <person name="Gronow S."/>
            <person name="Severitt S."/>
            <person name="Schroder I."/>
            <person name="Tallon L."/>
            <person name="Sadzewicz L."/>
            <person name="Zhao X."/>
            <person name="Boylan J."/>
            <person name="Ott S."/>
            <person name="Bowen H."/>
            <person name="Vavikolanu K."/>
            <person name="Mehta A."/>
            <person name="Aluvathingal J."/>
            <person name="Nadendla S."/>
            <person name="Lowell S."/>
            <person name="Myers T."/>
            <person name="Yan Y."/>
            <person name="Sichtig H."/>
        </authorList>
    </citation>
    <scope>NUCLEOTIDE SEQUENCE [LARGE SCALE GENOMIC DNA]</scope>
    <source>
        <strain evidence="10 11">FDAARGOS_911</strain>
    </source>
</reference>
<evidence type="ECO:0000313" key="9">
    <source>
        <dbReference type="EMBL" id="MCY3053259.1"/>
    </source>
</evidence>
<dbReference type="AlphaFoldDB" id="A0A109RDX6"/>
<dbReference type="FunFam" id="1.10.40.30:FF:000001">
    <property type="entry name" value="Argininosuccinate lyase"/>
    <property type="match status" value="1"/>
</dbReference>
<evidence type="ECO:0000256" key="1">
    <source>
        <dbReference type="ARBA" id="ARBA00004941"/>
    </source>
</evidence>
<dbReference type="InterPro" id="IPR024083">
    <property type="entry name" value="Fumarase/histidase_N"/>
</dbReference>
<dbReference type="GO" id="GO:0004056">
    <property type="term" value="F:argininosuccinate lyase activity"/>
    <property type="evidence" value="ECO:0007669"/>
    <property type="project" value="UniProtKB-UniRule"/>
</dbReference>
<dbReference type="InterPro" id="IPR029419">
    <property type="entry name" value="Arg_succ_lyase_C"/>
</dbReference>
<dbReference type="EMBL" id="CP065662">
    <property type="protein sequence ID" value="QPS01513.1"/>
    <property type="molecule type" value="Genomic_DNA"/>
</dbReference>
<feature type="domain" description="Argininosuccinate lyase C-terminal" evidence="8">
    <location>
        <begin position="364"/>
        <end position="431"/>
    </location>
</feature>
<dbReference type="Gene3D" id="1.10.275.10">
    <property type="entry name" value="Fumarase/aspartase (N-terminal domain)"/>
    <property type="match status" value="1"/>
</dbReference>
<dbReference type="Pfam" id="PF14698">
    <property type="entry name" value="ASL_C2"/>
    <property type="match status" value="1"/>
</dbReference>
<evidence type="ECO:0000256" key="6">
    <source>
        <dbReference type="HAMAP-Rule" id="MF_00006"/>
    </source>
</evidence>
<feature type="domain" description="Fumarate lyase N-terminal" evidence="7">
    <location>
        <begin position="11"/>
        <end position="301"/>
    </location>
</feature>
<dbReference type="NCBIfam" id="TIGR00838">
    <property type="entry name" value="argH"/>
    <property type="match status" value="1"/>
</dbReference>
<dbReference type="InterPro" id="IPR008948">
    <property type="entry name" value="L-Aspartase-like"/>
</dbReference>
<keyword evidence="6" id="KW-0963">Cytoplasm</keyword>
<dbReference type="OrthoDB" id="9769623at2"/>
<proteinExistence type="inferred from homology"/>
<organism evidence="10 11">
    <name type="scientific">Aerococcus urinae</name>
    <dbReference type="NCBI Taxonomy" id="1376"/>
    <lineage>
        <taxon>Bacteria</taxon>
        <taxon>Bacillati</taxon>
        <taxon>Bacillota</taxon>
        <taxon>Bacilli</taxon>
        <taxon>Lactobacillales</taxon>
        <taxon>Aerococcaceae</taxon>
        <taxon>Aerococcus</taxon>
    </lineage>
</organism>
<dbReference type="PRINTS" id="PR00145">
    <property type="entry name" value="ARGSUCLYASE"/>
</dbReference>
<comment type="catalytic activity">
    <reaction evidence="6">
        <text>2-(N(omega)-L-arginino)succinate = fumarate + L-arginine</text>
        <dbReference type="Rhea" id="RHEA:24020"/>
        <dbReference type="ChEBI" id="CHEBI:29806"/>
        <dbReference type="ChEBI" id="CHEBI:32682"/>
        <dbReference type="ChEBI" id="CHEBI:57472"/>
        <dbReference type="EC" id="4.3.2.1"/>
    </reaction>
</comment>
<evidence type="ECO:0000256" key="2">
    <source>
        <dbReference type="ARBA" id="ARBA00012338"/>
    </source>
</evidence>
<dbReference type="Pfam" id="PF00206">
    <property type="entry name" value="Lyase_1"/>
    <property type="match status" value="1"/>
</dbReference>
<comment type="pathway">
    <text evidence="1 6">Amino-acid biosynthesis; L-arginine biosynthesis; L-arginine from L-ornithine and carbamoyl phosphate: step 3/3.</text>
</comment>
<evidence type="ECO:0000256" key="5">
    <source>
        <dbReference type="ARBA" id="ARBA00023239"/>
    </source>
</evidence>
<dbReference type="Gene3D" id="1.10.40.30">
    <property type="entry name" value="Fumarase/aspartase (C-terminal domain)"/>
    <property type="match status" value="1"/>
</dbReference>
<dbReference type="FunFam" id="1.20.200.10:FF:000015">
    <property type="entry name" value="argininosuccinate lyase isoform X2"/>
    <property type="match status" value="1"/>
</dbReference>
<dbReference type="GO" id="GO:0042450">
    <property type="term" value="P:L-arginine biosynthetic process via ornithine"/>
    <property type="evidence" value="ECO:0007669"/>
    <property type="project" value="UniProtKB-UniRule"/>
</dbReference>
<dbReference type="InterPro" id="IPR022761">
    <property type="entry name" value="Fumarate_lyase_N"/>
</dbReference>
<dbReference type="UniPathway" id="UPA00068">
    <property type="reaction ID" value="UER00114"/>
</dbReference>
<comment type="similarity">
    <text evidence="6">Belongs to the lyase 1 family. Argininosuccinate lyase subfamily.</text>
</comment>
<dbReference type="CDD" id="cd01359">
    <property type="entry name" value="Argininosuccinate_lyase"/>
    <property type="match status" value="1"/>
</dbReference>
<dbReference type="PROSITE" id="PS00163">
    <property type="entry name" value="FUMARATE_LYASES"/>
    <property type="match status" value="1"/>
</dbReference>
<dbReference type="HAMAP" id="MF_00006">
    <property type="entry name" value="Arg_succ_lyase"/>
    <property type="match status" value="1"/>
</dbReference>
<dbReference type="InterPro" id="IPR020557">
    <property type="entry name" value="Fumarate_lyase_CS"/>
</dbReference>
<comment type="subcellular location">
    <subcellularLocation>
        <location evidence="6">Cytoplasm</location>
    </subcellularLocation>
</comment>
<dbReference type="InterPro" id="IPR000362">
    <property type="entry name" value="Fumarate_lyase_fam"/>
</dbReference>
<evidence type="ECO:0000259" key="7">
    <source>
        <dbReference type="Pfam" id="PF00206"/>
    </source>
</evidence>